<feature type="transmembrane region" description="Helical" evidence="1">
    <location>
        <begin position="522"/>
        <end position="542"/>
    </location>
</feature>
<dbReference type="NCBIfam" id="TIGR00231">
    <property type="entry name" value="small_GTP"/>
    <property type="match status" value="1"/>
</dbReference>
<dbReference type="CDD" id="cd01879">
    <property type="entry name" value="FeoB"/>
    <property type="match status" value="1"/>
</dbReference>
<reference evidence="3 4" key="1">
    <citation type="submission" date="2016-08" db="EMBL/GenBank/DDBJ databases">
        <authorList>
            <person name="Seilhamer J.J."/>
        </authorList>
    </citation>
    <scope>NUCLEOTIDE SEQUENCE [LARGE SCALE GENOMIC DNA]</scope>
    <source>
        <strain evidence="3">Buetzberg</strain>
    </source>
</reference>
<gene>
    <name evidence="3" type="primary">feoB</name>
    <name evidence="3" type="ORF">MCBB_0785</name>
</gene>
<dbReference type="EMBL" id="LT607756">
    <property type="protein sequence ID" value="SCG85351.1"/>
    <property type="molecule type" value="Genomic_DNA"/>
</dbReference>
<name>A0A1D3L103_9EURY</name>
<sequence length="573" mass="62786">MKILLMGNPNVGKSVVFSRLTGVHVVSSNYPGTTVGYTKGKINVGKEEADMIDVPGTYSLTPSCQAEEVARDMFFDEKPDLVVNVLDSTNLERNLFLTLQILESGIPTVLVLNMWDAAKRKGVHINLEKLSKSLGVPVIPATAVTGEGINETVAKLNEFSGSMENYSSKIKSMKGDERWAFIGNLLKDVQRIEHRHPTVLERLEDASVHPVFGFIIAALVLYITLEVVVGLSNLMIEHIMDPFYYNYYGPFITNLISSWFPNSIIQSILVGTGYQDATSFGILTTGVYVEFAVVLPYILFFYFMLGVLEDFGYLPRLAVLIDSLMHKIGLHGYSIIPIILGFGCNFPAVMSTRILEGKREKFIAATLIAISVPCMAQTAVIIGLLGPYGLQYIAIVYGTLFLIYVFVGMLLNKLIKGESPEVFLEIPPYRIPHLNTLLKKTWFRVKSFVIEAVPFVFLGVLAINLLYIFGIMNVIVAALSPILSNLFGLPSDAIGALVMGLLRKDLATAMLAPLNLGINQLVVASTVLAVSFPCIATLVILLKELGIKDTLKTLALMLGMALVVGTVLHLILG</sequence>
<dbReference type="InterPro" id="IPR027417">
    <property type="entry name" value="P-loop_NTPase"/>
</dbReference>
<dbReference type="GeneID" id="30411637"/>
<evidence type="ECO:0000313" key="4">
    <source>
        <dbReference type="Proteomes" id="UP000094707"/>
    </source>
</evidence>
<evidence type="ECO:0000259" key="2">
    <source>
        <dbReference type="PROSITE" id="PS51711"/>
    </source>
</evidence>
<feature type="domain" description="FeoB-type G" evidence="2">
    <location>
        <begin position="1"/>
        <end position="162"/>
    </location>
</feature>
<accession>A0A1D3L103</accession>
<dbReference type="Pfam" id="PF02421">
    <property type="entry name" value="FeoB_N"/>
    <property type="match status" value="1"/>
</dbReference>
<evidence type="ECO:0000256" key="1">
    <source>
        <dbReference type="SAM" id="Phobius"/>
    </source>
</evidence>
<dbReference type="PANTHER" id="PTHR43185">
    <property type="entry name" value="FERROUS IRON TRANSPORT PROTEIN B"/>
    <property type="match status" value="1"/>
</dbReference>
<keyword evidence="4" id="KW-1185">Reference proteome</keyword>
<dbReference type="Proteomes" id="UP000094707">
    <property type="component" value="Chromosome I"/>
</dbReference>
<dbReference type="PANTHER" id="PTHR43185:SF1">
    <property type="entry name" value="FE(2+) TRANSPORTER FEOB"/>
    <property type="match status" value="1"/>
</dbReference>
<protein>
    <submittedName>
        <fullName evidence="3">Ferrous iron transport protein B</fullName>
    </submittedName>
</protein>
<dbReference type="InterPro" id="IPR050860">
    <property type="entry name" value="FeoB_GTPase"/>
</dbReference>
<feature type="transmembrane region" description="Helical" evidence="1">
    <location>
        <begin position="211"/>
        <end position="236"/>
    </location>
</feature>
<dbReference type="OrthoDB" id="85305at2157"/>
<evidence type="ECO:0000313" key="3">
    <source>
        <dbReference type="EMBL" id="SCG85351.1"/>
    </source>
</evidence>
<feature type="transmembrane region" description="Helical" evidence="1">
    <location>
        <begin position="554"/>
        <end position="572"/>
    </location>
</feature>
<feature type="transmembrane region" description="Helical" evidence="1">
    <location>
        <begin position="256"/>
        <end position="274"/>
    </location>
</feature>
<dbReference type="KEGG" id="mcub:MCBB_0785"/>
<dbReference type="SUPFAM" id="SSF52540">
    <property type="entry name" value="P-loop containing nucleoside triphosphate hydrolases"/>
    <property type="match status" value="1"/>
</dbReference>
<feature type="transmembrane region" description="Helical" evidence="1">
    <location>
        <begin position="362"/>
        <end position="386"/>
    </location>
</feature>
<dbReference type="InterPro" id="IPR011642">
    <property type="entry name" value="Gate_dom"/>
</dbReference>
<dbReference type="GO" id="GO:0005886">
    <property type="term" value="C:plasma membrane"/>
    <property type="evidence" value="ECO:0007669"/>
    <property type="project" value="TreeGrafter"/>
</dbReference>
<keyword evidence="1" id="KW-0472">Membrane</keyword>
<feature type="transmembrane region" description="Helical" evidence="1">
    <location>
        <begin position="286"/>
        <end position="308"/>
    </location>
</feature>
<dbReference type="Gene3D" id="3.40.50.300">
    <property type="entry name" value="P-loop containing nucleotide triphosphate hydrolases"/>
    <property type="match status" value="1"/>
</dbReference>
<dbReference type="InterPro" id="IPR011640">
    <property type="entry name" value="Fe2_transport_prot_B_C"/>
</dbReference>
<dbReference type="Pfam" id="PF07664">
    <property type="entry name" value="FeoB_C"/>
    <property type="match status" value="1"/>
</dbReference>
<organism evidence="3 4">
    <name type="scientific">Methanobacterium congolense</name>
    <dbReference type="NCBI Taxonomy" id="118062"/>
    <lineage>
        <taxon>Archaea</taxon>
        <taxon>Methanobacteriati</taxon>
        <taxon>Methanobacteriota</taxon>
        <taxon>Methanomada group</taxon>
        <taxon>Methanobacteria</taxon>
        <taxon>Methanobacteriales</taxon>
        <taxon>Methanobacteriaceae</taxon>
        <taxon>Methanobacterium</taxon>
    </lineage>
</organism>
<dbReference type="STRING" id="118062.MCBB_0785"/>
<dbReference type="InterPro" id="IPR005225">
    <property type="entry name" value="Small_GTP-bd"/>
</dbReference>
<dbReference type="RefSeq" id="WP_071906532.1">
    <property type="nucleotide sequence ID" value="NZ_LT607756.1"/>
</dbReference>
<dbReference type="GO" id="GO:0005525">
    <property type="term" value="F:GTP binding"/>
    <property type="evidence" value="ECO:0007669"/>
    <property type="project" value="InterPro"/>
</dbReference>
<dbReference type="AlphaFoldDB" id="A0A1D3L103"/>
<proteinExistence type="predicted"/>
<dbReference type="PROSITE" id="PS51711">
    <property type="entry name" value="G_FEOB"/>
    <property type="match status" value="1"/>
</dbReference>
<dbReference type="PATRIC" id="fig|129848.4.peg.787"/>
<dbReference type="Pfam" id="PF07670">
    <property type="entry name" value="Gate"/>
    <property type="match status" value="2"/>
</dbReference>
<keyword evidence="1" id="KW-0812">Transmembrane</keyword>
<feature type="transmembrane region" description="Helical" evidence="1">
    <location>
        <begin position="392"/>
        <end position="411"/>
    </location>
</feature>
<dbReference type="InterPro" id="IPR030389">
    <property type="entry name" value="G_FEOB_dom"/>
</dbReference>
<feature type="transmembrane region" description="Helical" evidence="1">
    <location>
        <begin position="448"/>
        <end position="476"/>
    </location>
</feature>
<feature type="transmembrane region" description="Helical" evidence="1">
    <location>
        <begin position="328"/>
        <end position="350"/>
    </location>
</feature>
<keyword evidence="1" id="KW-1133">Transmembrane helix</keyword>
<dbReference type="GO" id="GO:0015093">
    <property type="term" value="F:ferrous iron transmembrane transporter activity"/>
    <property type="evidence" value="ECO:0007669"/>
    <property type="project" value="InterPro"/>
</dbReference>